<feature type="compositionally biased region" description="Low complexity" evidence="1">
    <location>
        <begin position="343"/>
        <end position="357"/>
    </location>
</feature>
<dbReference type="GO" id="GO:1990072">
    <property type="term" value="C:TRAPPIII protein complex"/>
    <property type="evidence" value="ECO:0007669"/>
    <property type="project" value="TreeGrafter"/>
</dbReference>
<feature type="compositionally biased region" description="Polar residues" evidence="1">
    <location>
        <begin position="330"/>
        <end position="342"/>
    </location>
</feature>
<feature type="compositionally biased region" description="Polar residues" evidence="1">
    <location>
        <begin position="1366"/>
        <end position="1382"/>
    </location>
</feature>
<feature type="domain" description="TPPC8 first Ig-like" evidence="2">
    <location>
        <begin position="695"/>
        <end position="830"/>
    </location>
</feature>
<organism evidence="3 4">
    <name type="scientific">Macrolepiota fuliginosa MF-IS2</name>
    <dbReference type="NCBI Taxonomy" id="1400762"/>
    <lineage>
        <taxon>Eukaryota</taxon>
        <taxon>Fungi</taxon>
        <taxon>Dikarya</taxon>
        <taxon>Basidiomycota</taxon>
        <taxon>Agaricomycotina</taxon>
        <taxon>Agaricomycetes</taxon>
        <taxon>Agaricomycetidae</taxon>
        <taxon>Agaricales</taxon>
        <taxon>Agaricineae</taxon>
        <taxon>Agaricaceae</taxon>
        <taxon>Macrolepiota</taxon>
    </lineage>
</organism>
<proteinExistence type="predicted"/>
<comment type="caution">
    <text evidence="3">The sequence shown here is derived from an EMBL/GenBank/DDBJ whole genome shotgun (WGS) entry which is preliminary data.</text>
</comment>
<feature type="compositionally biased region" description="Acidic residues" evidence="1">
    <location>
        <begin position="877"/>
        <end position="901"/>
    </location>
</feature>
<feature type="region of interest" description="Disordered" evidence="1">
    <location>
        <begin position="877"/>
        <end position="905"/>
    </location>
</feature>
<dbReference type="Pfam" id="PF24545">
    <property type="entry name" value="Ig_TPPC8_1st"/>
    <property type="match status" value="1"/>
</dbReference>
<dbReference type="EMBL" id="MU151051">
    <property type="protein sequence ID" value="KAF9455059.1"/>
    <property type="molecule type" value="Genomic_DNA"/>
</dbReference>
<evidence type="ECO:0000313" key="3">
    <source>
        <dbReference type="EMBL" id="KAF9455059.1"/>
    </source>
</evidence>
<evidence type="ECO:0000256" key="1">
    <source>
        <dbReference type="SAM" id="MobiDB-lite"/>
    </source>
</evidence>
<dbReference type="InterPro" id="IPR024420">
    <property type="entry name" value="TRAPP_III_complex_Trs85"/>
</dbReference>
<accession>A0A9P5XQE3</accession>
<name>A0A9P5XQE3_9AGAR</name>
<sequence length="1408" mass="155652">MARVIPSSLTPHVCILPSPDLSELLESSSLPSLPEILQSFSPLPQVTTRTTSLTSVPHATFALRFSDLYEIEEACREDEERRAARLIDWMSGRINQKCLRWVSEMEESGGREKEQDGWRTPWWDEVRRCAEGDHVPSRHEGWNHPAAVILAASTNAPNPLQAITALHSRPSQLPPWVDSNYLKYTLIIHPQNSPLSNEEAIALYNAVKKQFGLDVYLLSLALPSPPPAPVPVPPSTPRLPRPTFPESPPMMRDAKKNSTNAPANASLEFVTSNSLRLEQSDIQQTSKFAREFVVGCLIPWMEKNVLEWSEAFTSNRRLPSRLFSSTRRLFGSPSSTPIPTHNSSSSIASLPRSSTSSINGHNVPSPPSQQRRLAEFATILGDFKLAVTVWESLRKESKGGSDILPILVSPSPALALHASNTLANIHAGSQDLPPQAQFRALLYAVRWEAGIPLKDFLNDVLEGERWLVWAAGNAEETPAALLIAHAAYLTSKKRARRRAAYWYAVAASRLEKCGIKPLTMHLLRKAQELYKLRPPKELSPSFWDAEGKTAAQSPWFDAIMSGIEHPLGRLLYTTGDVLSAVQLFLGLLRGSETSSVPTINGVPEGEMKQPSSRDKLSLDDFRVAFGHLKATGPEKIATADLRLPFKFCQVKQSKLRFPGDGAFASSAVWEKREGDWRAFWRSRGGKEGFVKSGSIVVGETFWVDLVLRNPLDAELNLTNLTLVVRDMDASQLEGESDQLVDVDTIEEVVLAPREFRTVSIAITPQHSGSFQISLAKYDFLSLLPTSESLSIRGLRLNATTVQRQQPTYAPDVLVKFDVAEATHKLAVSFVEGGRLGMLQGERRVMNIWMVNMGSKPVKEIWMIPDAEDEIWVGDAVAEGEEQEEGEEEEEEEEKEQESGDEDNSRIEVVKSSNSLLPPNPLKIPVPGGVLEPEEGVNIPLTFHTELVGEKQFCLVFVYREGESDAFHMTRISRTVDVQPLFHVTSVVEPAQSSSGQFAVNVSLRNLSNSVVQLTQVSTVSPLWSSSSVLEDSLPTLSGAQSCHVLLKAQRWMEGQGSHETIDFVKERLSDVLNGRPVGKQDPPPIDLCCSSVTEPSRNKISFTEETISTFTHGGRRNFVAKHTSSTHVHIPSSTHPHIFPLYSPTSFSIILFWELENSSTGPVPSTLASTLTSTYPSPSASRSLSLGSSRYNRYPRKPRSGHITVHGLTLGAVHAPLQGVIEEFENAKVKMSMFAETVRDNAEMLQAIKSCEWNQGMNPLDVVVEGPNEVVHDFSSGPCWTSVDFTIRNYSLTHEARFVLKLNGGATANGSHPPLNSQVLPPPHATKLSFRGLIPSSGSVTLHPKLWITRPGTYSLDGWKLDTEVLENSDNPEPTSVSQSARSSRKIRHRYTLERPVSNRTCLVVKAP</sequence>
<dbReference type="PANTHER" id="PTHR12975:SF6">
    <property type="entry name" value="TRAFFICKING PROTEIN PARTICLE COMPLEX SUBUNIT 8"/>
    <property type="match status" value="1"/>
</dbReference>
<dbReference type="PANTHER" id="PTHR12975">
    <property type="entry name" value="TRANSPORT PROTEIN TRAPP"/>
    <property type="match status" value="1"/>
</dbReference>
<dbReference type="InterPro" id="IPR058541">
    <property type="entry name" value="Ig_TPPC8_1st"/>
</dbReference>
<keyword evidence="4" id="KW-1185">Reference proteome</keyword>
<reference evidence="3" key="1">
    <citation type="submission" date="2020-11" db="EMBL/GenBank/DDBJ databases">
        <authorList>
            <consortium name="DOE Joint Genome Institute"/>
            <person name="Ahrendt S."/>
            <person name="Riley R."/>
            <person name="Andreopoulos W."/>
            <person name="Labutti K."/>
            <person name="Pangilinan J."/>
            <person name="Ruiz-Duenas F.J."/>
            <person name="Barrasa J.M."/>
            <person name="Sanchez-Garcia M."/>
            <person name="Camarero S."/>
            <person name="Miyauchi S."/>
            <person name="Serrano A."/>
            <person name="Linde D."/>
            <person name="Babiker R."/>
            <person name="Drula E."/>
            <person name="Ayuso-Fernandez I."/>
            <person name="Pacheco R."/>
            <person name="Padilla G."/>
            <person name="Ferreira P."/>
            <person name="Barriuso J."/>
            <person name="Kellner H."/>
            <person name="Castanera R."/>
            <person name="Alfaro M."/>
            <person name="Ramirez L."/>
            <person name="Pisabarro A.G."/>
            <person name="Kuo A."/>
            <person name="Tritt A."/>
            <person name="Lipzen A."/>
            <person name="He G."/>
            <person name="Yan M."/>
            <person name="Ng V."/>
            <person name="Cullen D."/>
            <person name="Martin F."/>
            <person name="Rosso M.-N."/>
            <person name="Henrissat B."/>
            <person name="Hibbett D."/>
            <person name="Martinez A.T."/>
            <person name="Grigoriev I.V."/>
        </authorList>
    </citation>
    <scope>NUCLEOTIDE SEQUENCE</scope>
    <source>
        <strain evidence="3">MF-IS2</strain>
    </source>
</reference>
<evidence type="ECO:0000313" key="4">
    <source>
        <dbReference type="Proteomes" id="UP000807342"/>
    </source>
</evidence>
<protein>
    <recommendedName>
        <fullName evidence="2">TPPC8 first Ig-like domain-containing protein</fullName>
    </recommendedName>
</protein>
<dbReference type="Proteomes" id="UP000807342">
    <property type="component" value="Unassembled WGS sequence"/>
</dbReference>
<dbReference type="Pfam" id="PF12739">
    <property type="entry name" value="TRAPPC-Trs85"/>
    <property type="match status" value="1"/>
</dbReference>
<evidence type="ECO:0000259" key="2">
    <source>
        <dbReference type="Pfam" id="PF24545"/>
    </source>
</evidence>
<gene>
    <name evidence="3" type="ORF">P691DRAFT_800071</name>
</gene>
<feature type="region of interest" description="Disordered" evidence="1">
    <location>
        <begin position="1366"/>
        <end position="1387"/>
    </location>
</feature>
<dbReference type="OrthoDB" id="203724at2759"/>
<feature type="region of interest" description="Disordered" evidence="1">
    <location>
        <begin position="330"/>
        <end position="368"/>
    </location>
</feature>
<feature type="compositionally biased region" description="Pro residues" evidence="1">
    <location>
        <begin position="227"/>
        <end position="248"/>
    </location>
</feature>
<feature type="region of interest" description="Disordered" evidence="1">
    <location>
        <begin position="227"/>
        <end position="260"/>
    </location>
</feature>